<dbReference type="Proteomes" id="UP000199017">
    <property type="component" value="Unassembled WGS sequence"/>
</dbReference>
<dbReference type="PANTHER" id="PTHR31157:SF1">
    <property type="entry name" value="SCP DOMAIN-CONTAINING PROTEIN"/>
    <property type="match status" value="1"/>
</dbReference>
<dbReference type="PROSITE" id="PS51257">
    <property type="entry name" value="PROKAR_LIPOPROTEIN"/>
    <property type="match status" value="1"/>
</dbReference>
<feature type="compositionally biased region" description="Acidic residues" evidence="1">
    <location>
        <begin position="86"/>
        <end position="111"/>
    </location>
</feature>
<evidence type="ECO:0000259" key="3">
    <source>
        <dbReference type="Pfam" id="PF00188"/>
    </source>
</evidence>
<evidence type="ECO:0000256" key="2">
    <source>
        <dbReference type="SAM" id="SignalP"/>
    </source>
</evidence>
<dbReference type="CDD" id="cd05379">
    <property type="entry name" value="CAP_bacterial"/>
    <property type="match status" value="1"/>
</dbReference>
<keyword evidence="5" id="KW-1185">Reference proteome</keyword>
<evidence type="ECO:0000256" key="1">
    <source>
        <dbReference type="SAM" id="MobiDB-lite"/>
    </source>
</evidence>
<accession>A0A1G8L078</accession>
<keyword evidence="2" id="KW-0732">Signal</keyword>
<name>A0A1G8L078_9BACI</name>
<evidence type="ECO:0000313" key="5">
    <source>
        <dbReference type="Proteomes" id="UP000199017"/>
    </source>
</evidence>
<dbReference type="InterPro" id="IPR014258">
    <property type="entry name" value="CAP_domain_YkwD-like"/>
</dbReference>
<dbReference type="InterPro" id="IPR014044">
    <property type="entry name" value="CAP_dom"/>
</dbReference>
<dbReference type="EMBL" id="FNDU01000008">
    <property type="protein sequence ID" value="SDI49033.1"/>
    <property type="molecule type" value="Genomic_DNA"/>
</dbReference>
<dbReference type="RefSeq" id="WP_245917950.1">
    <property type="nucleotide sequence ID" value="NZ_FNDU01000008.1"/>
</dbReference>
<feature type="region of interest" description="Disordered" evidence="1">
    <location>
        <begin position="22"/>
        <end position="134"/>
    </location>
</feature>
<sequence length="255" mass="27910">MRKKVCMLLSCILITTIFTGCNTDNQGAGGQRNNEYEQIGFTPGDGTENAERQQNNNRFPFNLFPGGEEDGDGGETPMLPVPNPDLEIEDPEVEVPDAEEFNVPEESEQEQADQSAEQPDESQEKEDPSDKGDAASGVIELTNQEREKNGLSALKADSEVAEVAQAKSEDMAKNNYFAHNSPTYGSPFNMLNDFGVDYTAAAENIAAGQGSAEEVVQAWMNSEGHRKNILNKEVTHIGVGYVEEGNHWTQMFIGK</sequence>
<dbReference type="STRING" id="930129.SAMN05216352_10892"/>
<organism evidence="4 5">
    <name type="scientific">Alteribacillus bidgolensis</name>
    <dbReference type="NCBI Taxonomy" id="930129"/>
    <lineage>
        <taxon>Bacteria</taxon>
        <taxon>Bacillati</taxon>
        <taxon>Bacillota</taxon>
        <taxon>Bacilli</taxon>
        <taxon>Bacillales</taxon>
        <taxon>Bacillaceae</taxon>
        <taxon>Alteribacillus</taxon>
    </lineage>
</organism>
<dbReference type="NCBIfam" id="TIGR02909">
    <property type="entry name" value="spore_YkwD"/>
    <property type="match status" value="1"/>
</dbReference>
<dbReference type="SUPFAM" id="SSF55797">
    <property type="entry name" value="PR-1-like"/>
    <property type="match status" value="1"/>
</dbReference>
<protein>
    <submittedName>
        <fullName evidence="4">Uncharacterized protein, YkwD family</fullName>
    </submittedName>
</protein>
<feature type="signal peptide" evidence="2">
    <location>
        <begin position="1"/>
        <end position="19"/>
    </location>
</feature>
<feature type="chain" id="PRO_5038992749" evidence="2">
    <location>
        <begin position="20"/>
        <end position="255"/>
    </location>
</feature>
<evidence type="ECO:0000313" key="4">
    <source>
        <dbReference type="EMBL" id="SDI49033.1"/>
    </source>
</evidence>
<reference evidence="4 5" key="1">
    <citation type="submission" date="2016-10" db="EMBL/GenBank/DDBJ databases">
        <authorList>
            <person name="de Groot N.N."/>
        </authorList>
    </citation>
    <scope>NUCLEOTIDE SEQUENCE [LARGE SCALE GENOMIC DNA]</scope>
    <source>
        <strain evidence="5">P4B,CCM 7963,CECT 7998,DSM 25260,IBRC-M 10614,KCTC 13821</strain>
    </source>
</reference>
<dbReference type="Pfam" id="PF00188">
    <property type="entry name" value="CAP"/>
    <property type="match status" value="1"/>
</dbReference>
<dbReference type="PANTHER" id="PTHR31157">
    <property type="entry name" value="SCP DOMAIN-CONTAINING PROTEIN"/>
    <property type="match status" value="1"/>
</dbReference>
<proteinExistence type="predicted"/>
<feature type="domain" description="SCP" evidence="3">
    <location>
        <begin position="140"/>
        <end position="251"/>
    </location>
</feature>
<gene>
    <name evidence="4" type="ORF">SAMN05216352_10892</name>
</gene>
<dbReference type="Gene3D" id="3.40.33.10">
    <property type="entry name" value="CAP"/>
    <property type="match status" value="1"/>
</dbReference>
<dbReference type="InterPro" id="IPR035940">
    <property type="entry name" value="CAP_sf"/>
</dbReference>
<dbReference type="AlphaFoldDB" id="A0A1G8L078"/>